<protein>
    <recommendedName>
        <fullName evidence="1">Reverse transcriptase domain-containing protein</fullName>
    </recommendedName>
</protein>
<feature type="domain" description="Reverse transcriptase" evidence="1">
    <location>
        <begin position="1"/>
        <end position="143"/>
    </location>
</feature>
<proteinExistence type="predicted"/>
<accession>A0A1X7UAS6</accession>
<dbReference type="PROSITE" id="PS50878">
    <property type="entry name" value="RT_POL"/>
    <property type="match status" value="1"/>
</dbReference>
<name>A0A1X7UAS6_AMPQE</name>
<evidence type="ECO:0000259" key="1">
    <source>
        <dbReference type="PROSITE" id="PS50878"/>
    </source>
</evidence>
<dbReference type="InParanoid" id="A0A1X7UAS6"/>
<dbReference type="PANTHER" id="PTHR36688:SF1">
    <property type="entry name" value="ENDONUCLEASE_EXONUCLEASE_PHOSPHATASE DOMAIN-CONTAINING PROTEIN"/>
    <property type="match status" value="1"/>
</dbReference>
<dbReference type="Pfam" id="PF00078">
    <property type="entry name" value="RVT_1"/>
    <property type="match status" value="1"/>
</dbReference>
<dbReference type="InterPro" id="IPR000477">
    <property type="entry name" value="RT_dom"/>
</dbReference>
<dbReference type="EnsemblMetazoa" id="Aqu2.1.25058_001">
    <property type="protein sequence ID" value="Aqu2.1.25058_001"/>
    <property type="gene ID" value="Aqu2.1.25058"/>
</dbReference>
<dbReference type="AlphaFoldDB" id="A0A1X7UAS6"/>
<dbReference type="InterPro" id="IPR052560">
    <property type="entry name" value="RdDP_mobile_element"/>
</dbReference>
<reference evidence="2" key="1">
    <citation type="submission" date="2017-05" db="UniProtKB">
        <authorList>
            <consortium name="EnsemblMetazoa"/>
        </authorList>
    </citation>
    <scope>IDENTIFICATION</scope>
</reference>
<dbReference type="PANTHER" id="PTHR36688">
    <property type="entry name" value="ENDO/EXONUCLEASE/PHOSPHATASE DOMAIN-CONTAINING PROTEIN"/>
    <property type="match status" value="1"/>
</dbReference>
<evidence type="ECO:0000313" key="2">
    <source>
        <dbReference type="EnsemblMetazoa" id="Aqu2.1.25058_001"/>
    </source>
</evidence>
<organism evidence="2">
    <name type="scientific">Amphimedon queenslandica</name>
    <name type="common">Sponge</name>
    <dbReference type="NCBI Taxonomy" id="400682"/>
    <lineage>
        <taxon>Eukaryota</taxon>
        <taxon>Metazoa</taxon>
        <taxon>Porifera</taxon>
        <taxon>Demospongiae</taxon>
        <taxon>Heteroscleromorpha</taxon>
        <taxon>Haplosclerida</taxon>
        <taxon>Niphatidae</taxon>
        <taxon>Amphimedon</taxon>
    </lineage>
</organism>
<sequence length="143" mass="15942">LHHLALSADDVLKKLMNLDTSNAAGIDNLHPTIIKSCAGPVLATITSLYSSCLMYHTMPMQWKIHKICPVYKSGDRSNCLEVTSGVPQGSVLGPLLFLVYVNDMPDRILSTIYLFADDIKFLRVLSLFTDRYLLPSHLYSLTN</sequence>